<keyword evidence="1" id="KW-0732">Signal</keyword>
<dbReference type="InterPro" id="IPR000073">
    <property type="entry name" value="AB_hydrolase_1"/>
</dbReference>
<comment type="caution">
    <text evidence="3">The sequence shown here is derived from an EMBL/GenBank/DDBJ whole genome shotgun (WGS) entry which is preliminary data.</text>
</comment>
<proteinExistence type="predicted"/>
<feature type="domain" description="AB hydrolase-1" evidence="2">
    <location>
        <begin position="35"/>
        <end position="263"/>
    </location>
</feature>
<evidence type="ECO:0000256" key="1">
    <source>
        <dbReference type="SAM" id="SignalP"/>
    </source>
</evidence>
<dbReference type="PRINTS" id="PR00111">
    <property type="entry name" value="ABHYDROLASE"/>
</dbReference>
<dbReference type="InterPro" id="IPR052897">
    <property type="entry name" value="Sec-Metab_Biosynth_Hydrolase"/>
</dbReference>
<organism evidence="3 4">
    <name type="scientific">Hymenobacter ruricola</name>
    <dbReference type="NCBI Taxonomy" id="2791023"/>
    <lineage>
        <taxon>Bacteria</taxon>
        <taxon>Pseudomonadati</taxon>
        <taxon>Bacteroidota</taxon>
        <taxon>Cytophagia</taxon>
        <taxon>Cytophagales</taxon>
        <taxon>Hymenobacteraceae</taxon>
        <taxon>Hymenobacter</taxon>
    </lineage>
</organism>
<dbReference type="SUPFAM" id="SSF53474">
    <property type="entry name" value="alpha/beta-Hydrolases"/>
    <property type="match status" value="1"/>
</dbReference>
<evidence type="ECO:0000313" key="3">
    <source>
        <dbReference type="EMBL" id="MBF9221290.1"/>
    </source>
</evidence>
<dbReference type="Proteomes" id="UP000618931">
    <property type="component" value="Unassembled WGS sequence"/>
</dbReference>
<dbReference type="PANTHER" id="PTHR37017">
    <property type="entry name" value="AB HYDROLASE-1 DOMAIN-CONTAINING PROTEIN-RELATED"/>
    <property type="match status" value="1"/>
</dbReference>
<keyword evidence="4" id="KW-1185">Reference proteome</keyword>
<dbReference type="GO" id="GO:0016787">
    <property type="term" value="F:hydrolase activity"/>
    <property type="evidence" value="ECO:0007669"/>
    <property type="project" value="UniProtKB-KW"/>
</dbReference>
<dbReference type="PANTHER" id="PTHR37017:SF11">
    <property type="entry name" value="ESTERASE_LIPASE_THIOESTERASE DOMAIN-CONTAINING PROTEIN"/>
    <property type="match status" value="1"/>
</dbReference>
<accession>A0ABS0I2W9</accession>
<feature type="chain" id="PRO_5045559667" evidence="1">
    <location>
        <begin position="23"/>
        <end position="270"/>
    </location>
</feature>
<reference evidence="3 4" key="1">
    <citation type="submission" date="2020-11" db="EMBL/GenBank/DDBJ databases">
        <authorList>
            <person name="Kim M.K."/>
        </authorList>
    </citation>
    <scope>NUCLEOTIDE SEQUENCE [LARGE SCALE GENOMIC DNA]</scope>
    <source>
        <strain evidence="3 4">BT662</strain>
    </source>
</reference>
<evidence type="ECO:0000313" key="4">
    <source>
        <dbReference type="Proteomes" id="UP000618931"/>
    </source>
</evidence>
<dbReference type="EMBL" id="JADQDM010000003">
    <property type="protein sequence ID" value="MBF9221290.1"/>
    <property type="molecule type" value="Genomic_DNA"/>
</dbReference>
<dbReference type="InterPro" id="IPR029058">
    <property type="entry name" value="AB_hydrolase_fold"/>
</dbReference>
<feature type="signal peptide" evidence="1">
    <location>
        <begin position="1"/>
        <end position="22"/>
    </location>
</feature>
<dbReference type="Pfam" id="PF12697">
    <property type="entry name" value="Abhydrolase_6"/>
    <property type="match status" value="1"/>
</dbReference>
<gene>
    <name evidence="3" type="ORF">I2H31_09250</name>
</gene>
<name>A0ABS0I2W9_9BACT</name>
<evidence type="ECO:0000259" key="2">
    <source>
        <dbReference type="Pfam" id="PF12697"/>
    </source>
</evidence>
<dbReference type="PROSITE" id="PS51257">
    <property type="entry name" value="PROKAR_LIPOPROTEIN"/>
    <property type="match status" value="1"/>
</dbReference>
<dbReference type="RefSeq" id="WP_196292739.1">
    <property type="nucleotide sequence ID" value="NZ_JADQDM010000003.1"/>
</dbReference>
<dbReference type="Gene3D" id="3.40.50.1820">
    <property type="entry name" value="alpha/beta hydrolase"/>
    <property type="match status" value="1"/>
</dbReference>
<keyword evidence="3" id="KW-0378">Hydrolase</keyword>
<sequence>MKTFRLATLLVAVLLCALAACSDQKPAPEIPPTTFVLVHGAWQAPYVWQPVQQRLEQQHHKVIVVELPGHGSDLTPPQALTLNAYRDKVVAAIRAQPNNVVLVGHSLGGMVVTAVAESIPARITKLVYVGAFLPANGQSLLALAATDSTSQLGAALVPSADQLTLDIRPDRLVPVFIQDGSPAAQQLVAGNYRAEPAIPFTNPVTVTAANFGRVDKYYVHTALDNAVGLRLQQRMAAAAGIAKTYTLRSSHCPFLAVPDQLSEVLLALAR</sequence>
<protein>
    <submittedName>
        <fullName evidence="3">Alpha/beta fold hydrolase</fullName>
    </submittedName>
</protein>